<dbReference type="InterPro" id="IPR039422">
    <property type="entry name" value="MarR/SlyA-like"/>
</dbReference>
<dbReference type="RefSeq" id="WP_229836318.1">
    <property type="nucleotide sequence ID" value="NZ_BMPI01000052.1"/>
</dbReference>
<dbReference type="SUPFAM" id="SSF46785">
    <property type="entry name" value="Winged helix' DNA-binding domain"/>
    <property type="match status" value="1"/>
</dbReference>
<evidence type="ECO:0000259" key="1">
    <source>
        <dbReference type="PROSITE" id="PS50995"/>
    </source>
</evidence>
<dbReference type="GO" id="GO:0003700">
    <property type="term" value="F:DNA-binding transcription factor activity"/>
    <property type="evidence" value="ECO:0007669"/>
    <property type="project" value="InterPro"/>
</dbReference>
<dbReference type="Gene3D" id="1.10.10.10">
    <property type="entry name" value="Winged helix-like DNA-binding domain superfamily/Winged helix DNA-binding domain"/>
    <property type="match status" value="1"/>
</dbReference>
<proteinExistence type="predicted"/>
<dbReference type="InterPro" id="IPR000835">
    <property type="entry name" value="HTH_MarR-typ"/>
</dbReference>
<comment type="caution">
    <text evidence="2">The sequence shown here is derived from an EMBL/GenBank/DDBJ whole genome shotgun (WGS) entry which is preliminary data.</text>
</comment>
<evidence type="ECO:0000313" key="3">
    <source>
        <dbReference type="Proteomes" id="UP000642070"/>
    </source>
</evidence>
<dbReference type="PANTHER" id="PTHR33164">
    <property type="entry name" value="TRANSCRIPTIONAL REGULATOR, MARR FAMILY"/>
    <property type="match status" value="1"/>
</dbReference>
<dbReference type="Proteomes" id="UP000642070">
    <property type="component" value="Unassembled WGS sequence"/>
</dbReference>
<feature type="domain" description="HTH marR-type" evidence="1">
    <location>
        <begin position="12"/>
        <end position="148"/>
    </location>
</feature>
<dbReference type="GO" id="GO:0006950">
    <property type="term" value="P:response to stress"/>
    <property type="evidence" value="ECO:0007669"/>
    <property type="project" value="TreeGrafter"/>
</dbReference>
<dbReference type="AlphaFoldDB" id="A0A917U8B2"/>
<reference evidence="2" key="1">
    <citation type="journal article" date="2014" name="Int. J. Syst. Evol. Microbiol.">
        <title>Complete genome sequence of Corynebacterium casei LMG S-19264T (=DSM 44701T), isolated from a smear-ripened cheese.</title>
        <authorList>
            <consortium name="US DOE Joint Genome Institute (JGI-PGF)"/>
            <person name="Walter F."/>
            <person name="Albersmeier A."/>
            <person name="Kalinowski J."/>
            <person name="Ruckert C."/>
        </authorList>
    </citation>
    <scope>NUCLEOTIDE SEQUENCE</scope>
    <source>
        <strain evidence="2">JCM 19831</strain>
    </source>
</reference>
<organism evidence="2 3">
    <name type="scientific">Dactylosporangium sucinum</name>
    <dbReference type="NCBI Taxonomy" id="1424081"/>
    <lineage>
        <taxon>Bacteria</taxon>
        <taxon>Bacillati</taxon>
        <taxon>Actinomycetota</taxon>
        <taxon>Actinomycetes</taxon>
        <taxon>Micromonosporales</taxon>
        <taxon>Micromonosporaceae</taxon>
        <taxon>Dactylosporangium</taxon>
    </lineage>
</organism>
<protein>
    <submittedName>
        <fullName evidence="2">MarR family transcriptional regulator</fullName>
    </submittedName>
</protein>
<dbReference type="Pfam" id="PF12802">
    <property type="entry name" value="MarR_2"/>
    <property type="match status" value="1"/>
</dbReference>
<dbReference type="PROSITE" id="PS50995">
    <property type="entry name" value="HTH_MARR_2"/>
    <property type="match status" value="1"/>
</dbReference>
<dbReference type="SMART" id="SM00347">
    <property type="entry name" value="HTH_MARR"/>
    <property type="match status" value="1"/>
</dbReference>
<reference evidence="2" key="2">
    <citation type="submission" date="2020-09" db="EMBL/GenBank/DDBJ databases">
        <authorList>
            <person name="Sun Q."/>
            <person name="Ohkuma M."/>
        </authorList>
    </citation>
    <scope>NUCLEOTIDE SEQUENCE</scope>
    <source>
        <strain evidence="2">JCM 19831</strain>
    </source>
</reference>
<accession>A0A917U8B2</accession>
<dbReference type="EMBL" id="BMPI01000052">
    <property type="protein sequence ID" value="GGM65594.1"/>
    <property type="molecule type" value="Genomic_DNA"/>
</dbReference>
<dbReference type="PRINTS" id="PR00598">
    <property type="entry name" value="HTHMARR"/>
</dbReference>
<keyword evidence="3" id="KW-1185">Reference proteome</keyword>
<evidence type="ECO:0000313" key="2">
    <source>
        <dbReference type="EMBL" id="GGM65594.1"/>
    </source>
</evidence>
<dbReference type="InterPro" id="IPR036388">
    <property type="entry name" value="WH-like_DNA-bd_sf"/>
</dbReference>
<dbReference type="PANTHER" id="PTHR33164:SF99">
    <property type="entry name" value="MARR FAMILY REGULATORY PROTEIN"/>
    <property type="match status" value="1"/>
</dbReference>
<dbReference type="InterPro" id="IPR036390">
    <property type="entry name" value="WH_DNA-bd_sf"/>
</dbReference>
<gene>
    <name evidence="2" type="ORF">GCM10007977_079000</name>
</gene>
<sequence>MSPETAPLDAEQLAAYFALMEVSTLLQHAVDEHLRADGDLSNVQFQILMRLSGAPEGRLRMTDLADGVVYSRSGLTYQAGLLEQRGLITRSPAPDDERSVIVAVTGAGRDLIARVLPGHIRVVRRLLFDSLQATDVEVLGAVLGRVRDHMRAAPPRSARPRTRRAKP</sequence>
<name>A0A917U8B2_9ACTN</name>